<evidence type="ECO:0000256" key="4">
    <source>
        <dbReference type="ARBA" id="ARBA00022603"/>
    </source>
</evidence>
<dbReference type="AlphaFoldDB" id="A0A087UEG5"/>
<dbReference type="EC" id="2.1.1.214" evidence="12"/>
<dbReference type="Proteomes" id="UP000054359">
    <property type="component" value="Unassembled WGS sequence"/>
</dbReference>
<proteinExistence type="inferred from homology"/>
<gene>
    <name evidence="18" type="ORF">X975_17157</name>
</gene>
<evidence type="ECO:0000256" key="5">
    <source>
        <dbReference type="ARBA" id="ARBA00022679"/>
    </source>
</evidence>
<keyword evidence="5 15" id="KW-0808">Transferase</keyword>
<feature type="domain" description="tRNA (guanine(10)-N(2))-methyltransferase TRMT11 N-terminal" evidence="17">
    <location>
        <begin position="10"/>
        <end position="181"/>
    </location>
</feature>
<feature type="domain" description="Ribosomal RNA large subunit methyltransferase K/L-like methyltransferase" evidence="16">
    <location>
        <begin position="191"/>
        <end position="319"/>
    </location>
</feature>
<evidence type="ECO:0000256" key="2">
    <source>
        <dbReference type="ARBA" id="ARBA00022490"/>
    </source>
</evidence>
<name>A0A087UEG5_STEMI</name>
<evidence type="ECO:0000256" key="9">
    <source>
        <dbReference type="ARBA" id="ARBA00050985"/>
    </source>
</evidence>
<dbReference type="Gene3D" id="3.40.50.150">
    <property type="entry name" value="Vaccinia Virus protein VP39"/>
    <property type="match status" value="1"/>
</dbReference>
<feature type="non-terminal residue" evidence="18">
    <location>
        <position position="443"/>
    </location>
</feature>
<dbReference type="PANTHER" id="PTHR13370">
    <property type="entry name" value="RNA METHYLASE-RELATED"/>
    <property type="match status" value="1"/>
</dbReference>
<sequence length="443" mass="51055">MSKIINYGRSFLLWYAHDLVNFRLQELYAIAATFNITFEWLEEPSVNDPFLLVNFPSSTDVNKLMSRTVLIRSAYELWAKSRTLPDLHTGLKNIPKEFIEPYCGKDVSFRIMVESFGKKLNKDYKVQRIDELAFLNFEGPIKLKDPDHSFIFMEYYGTDRNYAPELPYRIFFGKWVADGQRHISQKINLKTRKFIGNTSMDPLLSLVMANMACVKPGDLVLDPFVGSGGLLVAAAHFGGYVFGTDIDYLMLHGKAKPSRLNQKQREPDENIRANMKQYGFESQYLDVIVSDAALPLWRMPSFFDVIITDPPYGIREPTERIGTEKDYKIPDHLATSHIPSKVTYSLQDIIEDLLDFSSQFLKLHGRLVYWMPAFNEDFDKKKLPYHPCLELISCCKQALTGHSSRYLITMEKIKENVNAAEKACVPDAALSFRKKYFEAHKKK</sequence>
<dbReference type="CDD" id="cd02440">
    <property type="entry name" value="AdoMet_MTases"/>
    <property type="match status" value="1"/>
</dbReference>
<keyword evidence="8 15" id="KW-0694">RNA-binding</keyword>
<keyword evidence="2" id="KW-0963">Cytoplasm</keyword>
<evidence type="ECO:0000256" key="8">
    <source>
        <dbReference type="ARBA" id="ARBA00022884"/>
    </source>
</evidence>
<dbReference type="Pfam" id="PF25904">
    <property type="entry name" value="Tmrp11_N"/>
    <property type="match status" value="1"/>
</dbReference>
<evidence type="ECO:0000313" key="18">
    <source>
        <dbReference type="EMBL" id="KFM75754.1"/>
    </source>
</evidence>
<dbReference type="GO" id="GO:0032259">
    <property type="term" value="P:methylation"/>
    <property type="evidence" value="ECO:0007669"/>
    <property type="project" value="UniProtKB-UniRule"/>
</dbReference>
<protein>
    <recommendedName>
        <fullName evidence="13">tRNA (guanine(10)-N(2))-methyltransferase TRMT11</fullName>
        <ecNumber evidence="12">2.1.1.214</ecNumber>
    </recommendedName>
    <alternativeName>
        <fullName evidence="14">tRNA methyltransferase 11 homolog</fullName>
    </alternativeName>
</protein>
<dbReference type="InterPro" id="IPR029063">
    <property type="entry name" value="SAM-dependent_MTases_sf"/>
</dbReference>
<keyword evidence="7 15" id="KW-0819">tRNA processing</keyword>
<dbReference type="GO" id="GO:0000049">
    <property type="term" value="F:tRNA binding"/>
    <property type="evidence" value="ECO:0007669"/>
    <property type="project" value="UniProtKB-UniRule"/>
</dbReference>
<dbReference type="PRINTS" id="PR00507">
    <property type="entry name" value="N12N6MTFRASE"/>
</dbReference>
<dbReference type="STRING" id="407821.A0A087UEG5"/>
<keyword evidence="6 15" id="KW-0949">S-adenosyl-L-methionine</keyword>
<comment type="subcellular location">
    <subcellularLocation>
        <location evidence="1">Cytoplasm</location>
    </subcellularLocation>
</comment>
<dbReference type="OrthoDB" id="296065at2759"/>
<evidence type="ECO:0000256" key="15">
    <source>
        <dbReference type="PROSITE-ProRule" id="PRU00959"/>
    </source>
</evidence>
<dbReference type="GO" id="GO:0043527">
    <property type="term" value="C:tRNA methyltransferase complex"/>
    <property type="evidence" value="ECO:0007669"/>
    <property type="project" value="UniProtKB-ARBA"/>
</dbReference>
<dbReference type="InterPro" id="IPR059073">
    <property type="entry name" value="TRMT11_N"/>
</dbReference>
<evidence type="ECO:0000256" key="1">
    <source>
        <dbReference type="ARBA" id="ARBA00004496"/>
    </source>
</evidence>
<evidence type="ECO:0000256" key="13">
    <source>
        <dbReference type="ARBA" id="ARBA00067484"/>
    </source>
</evidence>
<dbReference type="InterPro" id="IPR000241">
    <property type="entry name" value="RlmKL-like_Mtase"/>
</dbReference>
<keyword evidence="3 15" id="KW-0820">tRNA-binding</keyword>
<dbReference type="GO" id="GO:0008033">
    <property type="term" value="P:tRNA processing"/>
    <property type="evidence" value="ECO:0007669"/>
    <property type="project" value="UniProtKB-UniRule"/>
</dbReference>
<reference evidence="18 19" key="1">
    <citation type="submission" date="2013-11" db="EMBL/GenBank/DDBJ databases">
        <title>Genome sequencing of Stegodyphus mimosarum.</title>
        <authorList>
            <person name="Bechsgaard J."/>
        </authorList>
    </citation>
    <scope>NUCLEOTIDE SEQUENCE [LARGE SCALE GENOMIC DNA]</scope>
</reference>
<comment type="function">
    <text evidence="10">Catalytic subunit of the TRMT11-TRM112 methyltransferase complex, that specifically mediates the S-adenosyl-L-methionine-dependent N(2)-methylation of guanosine nucleotide at position 10 (m2G10) in tRNAs. This is one of the major tRNA (guanine-N(2))-methyltransferases.</text>
</comment>
<accession>A0A087UEG5</accession>
<evidence type="ECO:0000256" key="14">
    <source>
        <dbReference type="ARBA" id="ARBA00075308"/>
    </source>
</evidence>
<evidence type="ECO:0000313" key="19">
    <source>
        <dbReference type="Proteomes" id="UP000054359"/>
    </source>
</evidence>
<evidence type="ECO:0000256" key="11">
    <source>
        <dbReference type="ARBA" id="ARBA00065434"/>
    </source>
</evidence>
<dbReference type="InterPro" id="IPR002052">
    <property type="entry name" value="DNA_methylase_N6_adenine_CS"/>
</dbReference>
<dbReference type="PANTHER" id="PTHR13370:SF3">
    <property type="entry name" value="TRNA (GUANINE(10)-N2)-METHYLTRANSFERASE HOMOLOG"/>
    <property type="match status" value="1"/>
</dbReference>
<dbReference type="PIRSF" id="PIRSF017259">
    <property type="entry name" value="tRNA_mtfrase_TRM11"/>
    <property type="match status" value="1"/>
</dbReference>
<dbReference type="Pfam" id="PF01170">
    <property type="entry name" value="UPF0020"/>
    <property type="match status" value="1"/>
</dbReference>
<dbReference type="OMA" id="AFNKWSR"/>
<evidence type="ECO:0000256" key="12">
    <source>
        <dbReference type="ARBA" id="ARBA00066937"/>
    </source>
</evidence>
<keyword evidence="4 15" id="KW-0489">Methyltransferase</keyword>
<dbReference type="PROSITE" id="PS51627">
    <property type="entry name" value="SAM_MT_TRM11"/>
    <property type="match status" value="1"/>
</dbReference>
<comment type="similarity">
    <text evidence="15">Belongs to the class I-like SAM-binding methyltransferase superfamily. TRM11 methyltransferase family.</text>
</comment>
<evidence type="ECO:0000259" key="17">
    <source>
        <dbReference type="Pfam" id="PF25904"/>
    </source>
</evidence>
<evidence type="ECO:0000256" key="10">
    <source>
        <dbReference type="ARBA" id="ARBA00056270"/>
    </source>
</evidence>
<organism evidence="18 19">
    <name type="scientific">Stegodyphus mimosarum</name>
    <name type="common">African social velvet spider</name>
    <dbReference type="NCBI Taxonomy" id="407821"/>
    <lineage>
        <taxon>Eukaryota</taxon>
        <taxon>Metazoa</taxon>
        <taxon>Ecdysozoa</taxon>
        <taxon>Arthropoda</taxon>
        <taxon>Chelicerata</taxon>
        <taxon>Arachnida</taxon>
        <taxon>Araneae</taxon>
        <taxon>Araneomorphae</taxon>
        <taxon>Entelegynae</taxon>
        <taxon>Eresoidea</taxon>
        <taxon>Eresidae</taxon>
        <taxon>Stegodyphus</taxon>
    </lineage>
</organism>
<dbReference type="PROSITE" id="PS00092">
    <property type="entry name" value="N6_MTASE"/>
    <property type="match status" value="1"/>
</dbReference>
<dbReference type="GO" id="GO:0160102">
    <property type="term" value="F:tRNA (guanine(10)-N2)-methyltransferase activity"/>
    <property type="evidence" value="ECO:0007669"/>
    <property type="project" value="UniProtKB-EC"/>
</dbReference>
<comment type="catalytic activity">
    <reaction evidence="9">
        <text>guanosine(10) in tRNA + S-adenosyl-L-methionine = N(2)-methylguanosine(10) in tRNA + S-adenosyl-L-homocysteine + H(+)</text>
        <dbReference type="Rhea" id="RHEA:43128"/>
        <dbReference type="Rhea" id="RHEA-COMP:10355"/>
        <dbReference type="Rhea" id="RHEA-COMP:10357"/>
        <dbReference type="ChEBI" id="CHEBI:15378"/>
        <dbReference type="ChEBI" id="CHEBI:57856"/>
        <dbReference type="ChEBI" id="CHEBI:59789"/>
        <dbReference type="ChEBI" id="CHEBI:74269"/>
        <dbReference type="ChEBI" id="CHEBI:74481"/>
        <dbReference type="EC" id="2.1.1.214"/>
    </reaction>
    <physiologicalReaction direction="left-to-right" evidence="9">
        <dbReference type="Rhea" id="RHEA:43129"/>
    </physiologicalReaction>
</comment>
<dbReference type="SUPFAM" id="SSF53335">
    <property type="entry name" value="S-adenosyl-L-methionine-dependent methyltransferases"/>
    <property type="match status" value="1"/>
</dbReference>
<keyword evidence="19" id="KW-1185">Reference proteome</keyword>
<evidence type="ECO:0000256" key="7">
    <source>
        <dbReference type="ARBA" id="ARBA00022694"/>
    </source>
</evidence>
<dbReference type="InterPro" id="IPR016691">
    <property type="entry name" value="TRMT11"/>
</dbReference>
<evidence type="ECO:0000259" key="16">
    <source>
        <dbReference type="Pfam" id="PF01170"/>
    </source>
</evidence>
<evidence type="ECO:0000256" key="3">
    <source>
        <dbReference type="ARBA" id="ARBA00022555"/>
    </source>
</evidence>
<dbReference type="GO" id="GO:0005737">
    <property type="term" value="C:cytoplasm"/>
    <property type="evidence" value="ECO:0007669"/>
    <property type="project" value="UniProtKB-SubCell"/>
</dbReference>
<evidence type="ECO:0000256" key="6">
    <source>
        <dbReference type="ARBA" id="ARBA00022691"/>
    </source>
</evidence>
<comment type="subunit">
    <text evidence="11">Part of the heterodimeric TRMT11-TRM112 methyltransferase complex; this complex forms an active tRNA methyltransferase, where TRMT112 acts as an activator of the catalytic subunit TRMT11.</text>
</comment>
<dbReference type="EMBL" id="KK119462">
    <property type="protein sequence ID" value="KFM75754.1"/>
    <property type="molecule type" value="Genomic_DNA"/>
</dbReference>